<dbReference type="Proteomes" id="UP000093352">
    <property type="component" value="Unassembled WGS sequence"/>
</dbReference>
<name>A0A371IJA8_9FIRM</name>
<sequence length="65" mass="7644">MSDLLHMQIIITNFNTELITVISLGINIDEIFRWQLDNVMKIIMHLLTIAVIQEMVTIFSNQYSY</sequence>
<evidence type="ECO:0000313" key="1">
    <source>
        <dbReference type="EMBL" id="RDY20568.1"/>
    </source>
</evidence>
<dbReference type="EMBL" id="MBEW02000028">
    <property type="protein sequence ID" value="RDY20568.1"/>
    <property type="molecule type" value="Genomic_DNA"/>
</dbReference>
<accession>A0A371IJA8</accession>
<protein>
    <submittedName>
        <fullName evidence="1">Uncharacterized protein</fullName>
    </submittedName>
</protein>
<proteinExistence type="predicted"/>
<reference evidence="1 2" key="1">
    <citation type="journal article" date="2016" name="Genome Announc.">
        <title>Draft Genome Sequence of Criibacterium bergeronii gen. nov., sp. nov., Strain CCRI-22567T, Isolated from a Vaginal Sample from a Woman with Bacterial Vaginosis.</title>
        <authorList>
            <person name="Maheux A.F."/>
            <person name="Berube E."/>
            <person name="Boudreau D.K."/>
            <person name="Raymond F."/>
            <person name="Corbeil J."/>
            <person name="Roy P.H."/>
            <person name="Boissinot M."/>
            <person name="Omar R.F."/>
        </authorList>
    </citation>
    <scope>NUCLEOTIDE SEQUENCE [LARGE SCALE GENOMIC DNA]</scope>
    <source>
        <strain evidence="1 2">CCRI-22567</strain>
    </source>
</reference>
<comment type="caution">
    <text evidence="1">The sequence shown here is derived from an EMBL/GenBank/DDBJ whole genome shotgun (WGS) entry which is preliminary data.</text>
</comment>
<organism evidence="1 2">
    <name type="scientific">Criibacterium bergeronii</name>
    <dbReference type="NCBI Taxonomy" id="1871336"/>
    <lineage>
        <taxon>Bacteria</taxon>
        <taxon>Bacillati</taxon>
        <taxon>Bacillota</taxon>
        <taxon>Clostridia</taxon>
        <taxon>Peptostreptococcales</taxon>
        <taxon>Filifactoraceae</taxon>
        <taxon>Criibacterium</taxon>
    </lineage>
</organism>
<gene>
    <name evidence="1" type="ORF">BBG48_009330</name>
</gene>
<keyword evidence="2" id="KW-1185">Reference proteome</keyword>
<dbReference type="AlphaFoldDB" id="A0A371IJA8"/>
<evidence type="ECO:0000313" key="2">
    <source>
        <dbReference type="Proteomes" id="UP000093352"/>
    </source>
</evidence>